<reference evidence="9" key="1">
    <citation type="submission" date="2021-04" db="EMBL/GenBank/DDBJ databases">
        <title>Genome seq and assembly of Bacillus sp.</title>
        <authorList>
            <person name="Chhetri G."/>
        </authorList>
    </citation>
    <scope>NUCLEOTIDE SEQUENCE</scope>
    <source>
        <strain evidence="9">RG28</strain>
    </source>
</reference>
<evidence type="ECO:0000313" key="10">
    <source>
        <dbReference type="Proteomes" id="UP000682134"/>
    </source>
</evidence>
<feature type="transmembrane region" description="Helical" evidence="7">
    <location>
        <begin position="220"/>
        <end position="239"/>
    </location>
</feature>
<feature type="domain" description="Major facilitator superfamily (MFS) profile" evidence="8">
    <location>
        <begin position="1"/>
        <end position="406"/>
    </location>
</feature>
<dbReference type="InterPro" id="IPR020846">
    <property type="entry name" value="MFS_dom"/>
</dbReference>
<evidence type="ECO:0000256" key="7">
    <source>
        <dbReference type="SAM" id="Phobius"/>
    </source>
</evidence>
<name>A0A940NLT1_9BACI</name>
<comment type="caution">
    <text evidence="9">The sequence shown here is derived from an EMBL/GenBank/DDBJ whole genome shotgun (WGS) entry which is preliminary data.</text>
</comment>
<dbReference type="GO" id="GO:0022857">
    <property type="term" value="F:transmembrane transporter activity"/>
    <property type="evidence" value="ECO:0007669"/>
    <property type="project" value="InterPro"/>
</dbReference>
<dbReference type="Gene3D" id="1.20.1250.20">
    <property type="entry name" value="MFS general substrate transporter like domains"/>
    <property type="match status" value="1"/>
</dbReference>
<dbReference type="PANTHER" id="PTHR43266">
    <property type="entry name" value="MACROLIDE-EFFLUX PROTEIN"/>
    <property type="match status" value="1"/>
</dbReference>
<comment type="subcellular location">
    <subcellularLocation>
        <location evidence="1">Cell membrane</location>
        <topology evidence="1">Multi-pass membrane protein</topology>
    </subcellularLocation>
</comment>
<evidence type="ECO:0000256" key="3">
    <source>
        <dbReference type="ARBA" id="ARBA00022475"/>
    </source>
</evidence>
<feature type="transmembrane region" description="Helical" evidence="7">
    <location>
        <begin position="289"/>
        <end position="314"/>
    </location>
</feature>
<organism evidence="9 10">
    <name type="scientific">Gottfriedia endophytica</name>
    <dbReference type="NCBI Taxonomy" id="2820819"/>
    <lineage>
        <taxon>Bacteria</taxon>
        <taxon>Bacillati</taxon>
        <taxon>Bacillota</taxon>
        <taxon>Bacilli</taxon>
        <taxon>Bacillales</taxon>
        <taxon>Bacillaceae</taxon>
        <taxon>Gottfriedia</taxon>
    </lineage>
</organism>
<accession>A0A940NLT1</accession>
<keyword evidence="3" id="KW-1003">Cell membrane</keyword>
<feature type="transmembrane region" description="Helical" evidence="7">
    <location>
        <begin position="83"/>
        <end position="108"/>
    </location>
</feature>
<evidence type="ECO:0000256" key="1">
    <source>
        <dbReference type="ARBA" id="ARBA00004651"/>
    </source>
</evidence>
<dbReference type="RefSeq" id="WP_209403102.1">
    <property type="nucleotide sequence ID" value="NZ_JAGIYQ010000002.1"/>
</dbReference>
<dbReference type="SUPFAM" id="SSF103473">
    <property type="entry name" value="MFS general substrate transporter"/>
    <property type="match status" value="1"/>
</dbReference>
<gene>
    <name evidence="9" type="ORF">J5Y03_04930</name>
</gene>
<feature type="transmembrane region" description="Helical" evidence="7">
    <location>
        <begin position="12"/>
        <end position="37"/>
    </location>
</feature>
<feature type="transmembrane region" description="Helical" evidence="7">
    <location>
        <begin position="259"/>
        <end position="277"/>
    </location>
</feature>
<feature type="transmembrane region" description="Helical" evidence="7">
    <location>
        <begin position="381"/>
        <end position="401"/>
    </location>
</feature>
<dbReference type="PROSITE" id="PS50850">
    <property type="entry name" value="MFS"/>
    <property type="match status" value="1"/>
</dbReference>
<dbReference type="InterPro" id="IPR001958">
    <property type="entry name" value="Tet-R_TetA/multi-R_MdtG-like"/>
</dbReference>
<dbReference type="GO" id="GO:0005886">
    <property type="term" value="C:plasma membrane"/>
    <property type="evidence" value="ECO:0007669"/>
    <property type="project" value="UniProtKB-SubCell"/>
</dbReference>
<keyword evidence="5 7" id="KW-1133">Transmembrane helix</keyword>
<evidence type="ECO:0000259" key="8">
    <source>
        <dbReference type="PROSITE" id="PS50850"/>
    </source>
</evidence>
<dbReference type="CDD" id="cd06173">
    <property type="entry name" value="MFS_MefA_like"/>
    <property type="match status" value="1"/>
</dbReference>
<evidence type="ECO:0000256" key="6">
    <source>
        <dbReference type="ARBA" id="ARBA00023136"/>
    </source>
</evidence>
<sequence>MEKNSLFKNKQYLYLISSQIVSSLGDWLDLLALLALVSINWKASPMEMTYLMLCFTVPMILFSPIAGVLADKYDRKKLMIISDVVRAFVVSGIVFSNSLWMVYVLLFIKSSFSALFMPSKNGKLKEIVSNEQIQQAISISSMIDNGGKILGPMIGGLLVASFGVKPAFYIDAVTFILSALLLVKVKRTQFDQAESVKKKDNSKASFFNDMKEGLSFIKTVPFLLLGLLIFCTVILVIQIADTQIMILLREIPGKHVQLVGYSISASGLGMFIMAAILSKKEIHSFFKYLSLGTIGIGVGFVTPVLFIHLPIIVLNSLMPFIFFIIGLSAAAVGVSFNVYAQKNTPVHFSGRTFSTINGMTNGSAVIGMMIGGILVESMGVIATYELSGSLLVLIGIISLFLRPALKGSVKVAKGQRGIQEEA</sequence>
<feature type="transmembrane region" description="Helical" evidence="7">
    <location>
        <begin position="320"/>
        <end position="340"/>
    </location>
</feature>
<dbReference type="PRINTS" id="PR01035">
    <property type="entry name" value="TCRTETA"/>
</dbReference>
<evidence type="ECO:0000313" key="9">
    <source>
        <dbReference type="EMBL" id="MBP0724529.1"/>
    </source>
</evidence>
<dbReference type="Pfam" id="PF07690">
    <property type="entry name" value="MFS_1"/>
    <property type="match status" value="1"/>
</dbReference>
<keyword evidence="6 7" id="KW-0472">Membrane</keyword>
<protein>
    <submittedName>
        <fullName evidence="9">MFS transporter</fullName>
    </submittedName>
</protein>
<dbReference type="AlphaFoldDB" id="A0A940NLT1"/>
<keyword evidence="10" id="KW-1185">Reference proteome</keyword>
<feature type="transmembrane region" description="Helical" evidence="7">
    <location>
        <begin position="166"/>
        <end position="183"/>
    </location>
</feature>
<evidence type="ECO:0000256" key="4">
    <source>
        <dbReference type="ARBA" id="ARBA00022692"/>
    </source>
</evidence>
<feature type="transmembrane region" description="Helical" evidence="7">
    <location>
        <begin position="352"/>
        <end position="375"/>
    </location>
</feature>
<dbReference type="Proteomes" id="UP000682134">
    <property type="component" value="Unassembled WGS sequence"/>
</dbReference>
<feature type="transmembrane region" description="Helical" evidence="7">
    <location>
        <begin position="49"/>
        <end position="71"/>
    </location>
</feature>
<proteinExistence type="predicted"/>
<keyword evidence="2" id="KW-0813">Transport</keyword>
<dbReference type="InterPro" id="IPR036259">
    <property type="entry name" value="MFS_trans_sf"/>
</dbReference>
<evidence type="ECO:0000256" key="5">
    <source>
        <dbReference type="ARBA" id="ARBA00022989"/>
    </source>
</evidence>
<dbReference type="InterPro" id="IPR011701">
    <property type="entry name" value="MFS"/>
</dbReference>
<keyword evidence="4 7" id="KW-0812">Transmembrane</keyword>
<dbReference type="EMBL" id="JAGIYQ010000002">
    <property type="protein sequence ID" value="MBP0724529.1"/>
    <property type="molecule type" value="Genomic_DNA"/>
</dbReference>
<dbReference type="PANTHER" id="PTHR43266:SF2">
    <property type="entry name" value="MAJOR FACILITATOR SUPERFAMILY (MFS) PROFILE DOMAIN-CONTAINING PROTEIN"/>
    <property type="match status" value="1"/>
</dbReference>
<evidence type="ECO:0000256" key="2">
    <source>
        <dbReference type="ARBA" id="ARBA00022448"/>
    </source>
</evidence>